<dbReference type="RefSeq" id="WP_004332817.1">
    <property type="nucleotide sequence ID" value="NZ_ACNN01000012.1"/>
</dbReference>
<accession>C3J9D2</accession>
<dbReference type="Proteomes" id="UP000004295">
    <property type="component" value="Unassembled WGS sequence"/>
</dbReference>
<name>C3J9D2_POREA</name>
<dbReference type="AlphaFoldDB" id="C3J9D2"/>
<protein>
    <recommendedName>
        <fullName evidence="3">DUF4292 domain-containing protein</fullName>
    </recommendedName>
</protein>
<dbReference type="EMBL" id="ACNN01000012">
    <property type="protein sequence ID" value="EEN83201.1"/>
    <property type="molecule type" value="Genomic_DNA"/>
</dbReference>
<evidence type="ECO:0008006" key="3">
    <source>
        <dbReference type="Google" id="ProtNLM"/>
    </source>
</evidence>
<organism evidence="1 2">
    <name type="scientific">Porphyromonas endodontalis (strain ATCC 35406 / DSM 24491 / JCM 8526 / CCUG 16442 / BCRC 14492 / NCTC 13058 / HG 370)</name>
    <name type="common">Bacteroides endodontalis</name>
    <dbReference type="NCBI Taxonomy" id="553175"/>
    <lineage>
        <taxon>Bacteria</taxon>
        <taxon>Pseudomonadati</taxon>
        <taxon>Bacteroidota</taxon>
        <taxon>Bacteroidia</taxon>
        <taxon>Bacteroidales</taxon>
        <taxon>Porphyromonadaceae</taxon>
        <taxon>Porphyromonas</taxon>
    </lineage>
</organism>
<evidence type="ECO:0000313" key="1">
    <source>
        <dbReference type="EMBL" id="EEN83201.1"/>
    </source>
</evidence>
<evidence type="ECO:0000313" key="2">
    <source>
        <dbReference type="Proteomes" id="UP000004295"/>
    </source>
</evidence>
<comment type="caution">
    <text evidence="1">The sequence shown here is derived from an EMBL/GenBank/DDBJ whole genome shotgun (WGS) entry which is preliminary data.</text>
</comment>
<dbReference type="InterPro" id="IPR025634">
    <property type="entry name" value="DUF4292"/>
</dbReference>
<dbReference type="GeneID" id="93366424"/>
<sequence>MKKSLSIPSILSLLALVLLLWGCGSRRPSVTPNSSSRQNREAMAFSSARPIAAPWQVKANLTLEVEGSSISLDANASVVVGEGIYASLRPFVLFEIARVYLLPEEIVVIDKHNKTYLRASYQQLNAACQDQFPLPLSYPLLEGLLLGYLPQELEVEKMVTPHQALVKLPQNKLSLLYTIGENMRPNALESSPVNGGVLKATYTHYTSHEKGLLPDRCSYRVLQDGASTLSLEVEGSSYRRSEQAHDHLIVTIPSGYRQLTIKEALQLISSLFQ</sequence>
<dbReference type="Pfam" id="PF14125">
    <property type="entry name" value="DUF4292"/>
    <property type="match status" value="1"/>
</dbReference>
<keyword evidence="2" id="KW-1185">Reference proteome</keyword>
<gene>
    <name evidence="1" type="ORF">POREN0001_1075</name>
</gene>
<reference evidence="1 2" key="1">
    <citation type="submission" date="2009-04" db="EMBL/GenBank/DDBJ databases">
        <authorList>
            <person name="Sebastian Y."/>
            <person name="Madupu R."/>
            <person name="Durkin A.S."/>
            <person name="Torralba M."/>
            <person name="Methe B."/>
            <person name="Sutton G.G."/>
            <person name="Strausberg R.L."/>
            <person name="Nelson K.E."/>
        </authorList>
    </citation>
    <scope>NUCLEOTIDE SEQUENCE [LARGE SCALE GENOMIC DNA]</scope>
    <source>
        <strain evidence="2">ATCC 35406 / BCRC 14492 / JCM 8526 / NCTC 13058 / HG 370</strain>
    </source>
</reference>
<proteinExistence type="predicted"/>
<dbReference type="STRING" id="553175.POREN0001_1075"/>